<dbReference type="Proteomes" id="UP000238196">
    <property type="component" value="Unassembled WGS sequence"/>
</dbReference>
<dbReference type="AlphaFoldDB" id="A0A2S5KPY9"/>
<accession>A0A2S5KPY9</accession>
<evidence type="ECO:0000313" key="1">
    <source>
        <dbReference type="EMBL" id="PPC76828.1"/>
    </source>
</evidence>
<protein>
    <submittedName>
        <fullName evidence="1">Uncharacterized protein</fullName>
    </submittedName>
</protein>
<evidence type="ECO:0000313" key="2">
    <source>
        <dbReference type="Proteomes" id="UP000238196"/>
    </source>
</evidence>
<dbReference type="EMBL" id="PRLP01000040">
    <property type="protein sequence ID" value="PPC76828.1"/>
    <property type="molecule type" value="Genomic_DNA"/>
</dbReference>
<comment type="caution">
    <text evidence="1">The sequence shown here is derived from an EMBL/GenBank/DDBJ whole genome shotgun (WGS) entry which is preliminary data.</text>
</comment>
<gene>
    <name evidence="1" type="ORF">C4K68_13410</name>
</gene>
<dbReference type="OrthoDB" id="6120634at2"/>
<proteinExistence type="predicted"/>
<name>A0A2S5KPY9_9PROT</name>
<sequence>MSSVSADIRKRDRMIEELRGFIKKVLIDPSIATQSLDIARALMNETNAERKIADRISATTSIKIPAELSDADKMYLDLLKEVLRDEKALY</sequence>
<organism evidence="1 2">
    <name type="scientific">Proteobacteria bacterium 228</name>
    <dbReference type="NCBI Taxonomy" id="2083153"/>
    <lineage>
        <taxon>Bacteria</taxon>
        <taxon>Pseudomonadati</taxon>
        <taxon>Pseudomonadota</taxon>
    </lineage>
</organism>
<reference evidence="1 2" key="1">
    <citation type="submission" date="2018-02" db="EMBL/GenBank/DDBJ databases">
        <title>novel marine gammaproteobacteria from coastal saline agro ecosystem.</title>
        <authorList>
            <person name="Krishnan R."/>
            <person name="Ramesh Kumar N."/>
        </authorList>
    </citation>
    <scope>NUCLEOTIDE SEQUENCE [LARGE SCALE GENOMIC DNA]</scope>
    <source>
        <strain evidence="1 2">228</strain>
    </source>
</reference>